<accession>A0A392REJ7</accession>
<dbReference type="Proteomes" id="UP000265520">
    <property type="component" value="Unassembled WGS sequence"/>
</dbReference>
<protein>
    <submittedName>
        <fullName evidence="2">Uncharacterized protein</fullName>
    </submittedName>
</protein>
<organism evidence="2 3">
    <name type="scientific">Trifolium medium</name>
    <dbReference type="NCBI Taxonomy" id="97028"/>
    <lineage>
        <taxon>Eukaryota</taxon>
        <taxon>Viridiplantae</taxon>
        <taxon>Streptophyta</taxon>
        <taxon>Embryophyta</taxon>
        <taxon>Tracheophyta</taxon>
        <taxon>Spermatophyta</taxon>
        <taxon>Magnoliopsida</taxon>
        <taxon>eudicotyledons</taxon>
        <taxon>Gunneridae</taxon>
        <taxon>Pentapetalae</taxon>
        <taxon>rosids</taxon>
        <taxon>fabids</taxon>
        <taxon>Fabales</taxon>
        <taxon>Fabaceae</taxon>
        <taxon>Papilionoideae</taxon>
        <taxon>50 kb inversion clade</taxon>
        <taxon>NPAAA clade</taxon>
        <taxon>Hologalegina</taxon>
        <taxon>IRL clade</taxon>
        <taxon>Trifolieae</taxon>
        <taxon>Trifolium</taxon>
    </lineage>
</organism>
<dbReference type="AlphaFoldDB" id="A0A392REJ7"/>
<feature type="compositionally biased region" description="Basic and acidic residues" evidence="1">
    <location>
        <begin position="1"/>
        <end position="16"/>
    </location>
</feature>
<feature type="compositionally biased region" description="Polar residues" evidence="1">
    <location>
        <begin position="43"/>
        <end position="55"/>
    </location>
</feature>
<feature type="region of interest" description="Disordered" evidence="1">
    <location>
        <begin position="1"/>
        <end position="55"/>
    </location>
</feature>
<feature type="compositionally biased region" description="Pro residues" evidence="1">
    <location>
        <begin position="23"/>
        <end position="39"/>
    </location>
</feature>
<evidence type="ECO:0000313" key="2">
    <source>
        <dbReference type="EMBL" id="MCI34669.1"/>
    </source>
</evidence>
<name>A0A392REJ7_9FABA</name>
<comment type="caution">
    <text evidence="2">The sequence shown here is derived from an EMBL/GenBank/DDBJ whole genome shotgun (WGS) entry which is preliminary data.</text>
</comment>
<dbReference type="EMBL" id="LXQA010216087">
    <property type="protein sequence ID" value="MCI34669.1"/>
    <property type="molecule type" value="Genomic_DNA"/>
</dbReference>
<sequence length="55" mass="5797">MVRTKESARKQIHDHNAFSPSPSSSPPRSSSPPPPPSPPKSSGYVSDSVSPPSNQ</sequence>
<evidence type="ECO:0000256" key="1">
    <source>
        <dbReference type="SAM" id="MobiDB-lite"/>
    </source>
</evidence>
<proteinExistence type="predicted"/>
<evidence type="ECO:0000313" key="3">
    <source>
        <dbReference type="Proteomes" id="UP000265520"/>
    </source>
</evidence>
<feature type="non-terminal residue" evidence="2">
    <location>
        <position position="55"/>
    </location>
</feature>
<reference evidence="2 3" key="1">
    <citation type="journal article" date="2018" name="Front. Plant Sci.">
        <title>Red Clover (Trifolium pratense) and Zigzag Clover (T. medium) - A Picture of Genomic Similarities and Differences.</title>
        <authorList>
            <person name="Dluhosova J."/>
            <person name="Istvanek J."/>
            <person name="Nedelnik J."/>
            <person name="Repkova J."/>
        </authorList>
    </citation>
    <scope>NUCLEOTIDE SEQUENCE [LARGE SCALE GENOMIC DNA]</scope>
    <source>
        <strain evidence="3">cv. 10/8</strain>
        <tissue evidence="2">Leaf</tissue>
    </source>
</reference>
<keyword evidence="3" id="KW-1185">Reference proteome</keyword>